<dbReference type="SUPFAM" id="SSF81383">
    <property type="entry name" value="F-box domain"/>
    <property type="match status" value="1"/>
</dbReference>
<sequence>MGNLAELPGELLQQILSLLYSTTDLANFGRSCKRLYEWSIPYLNRTLKITTPSRMGGDEEDIKRAFAKASTSISLQHLCEIDLIRPSDGDSIRIEPRHLFITPKGFARQEMNTLPLFNIYLRQLLAEIPQGQLKTFYYRNLNSKNRIGGNQELESYTLSMIFHPRNTITRLYISFPDTISINCDMARMPHLKQLEFQLEDAVYQYHMIFNLLHSCQNTLEELRCHNQRHAAYQRDSFAPGYSLPANGIPPPTYMRIGYDEWLTCNGCRLGQGGRKKIRMTALKLWRIDGMGIMMTDLFHYHNIVKAVPVTDIEIATETLAFAGLRTKDSTLEIDSLLRLPREYLDAHPSDNEKQYSEALEDYFSKIKGLTHITLNFHGKTSLGWLGSLKQHADSLRQLHVASVYGTVVFRTDDIEMLGKNLQNLEMLTVKTRTPFPPCVLDAEIFPKLKYFFDRLYPESVITHDKKIQAVITMIQEKVDANTLSKNLRLLYFGYGRNRIYIDRLDGGKAVVRELAHGDWEYLQVVQELGGEPRFA</sequence>
<dbReference type="HOGENOM" id="CLU_478137_0_0_1"/>
<keyword evidence="3" id="KW-1185">Reference proteome</keyword>
<protein>
    <recommendedName>
        <fullName evidence="1">F-box domain-containing protein</fullName>
    </recommendedName>
</protein>
<dbReference type="EMBL" id="AQGS01000079">
    <property type="protein sequence ID" value="EPS43395.1"/>
    <property type="molecule type" value="Genomic_DNA"/>
</dbReference>
<proteinExistence type="predicted"/>
<evidence type="ECO:0000259" key="1">
    <source>
        <dbReference type="Pfam" id="PF12937"/>
    </source>
</evidence>
<dbReference type="Proteomes" id="UP000015100">
    <property type="component" value="Unassembled WGS sequence"/>
</dbReference>
<organism evidence="2 3">
    <name type="scientific">Dactylellina haptotyla (strain CBS 200.50)</name>
    <name type="common">Nematode-trapping fungus</name>
    <name type="synonym">Monacrosporium haptotylum</name>
    <dbReference type="NCBI Taxonomy" id="1284197"/>
    <lineage>
        <taxon>Eukaryota</taxon>
        <taxon>Fungi</taxon>
        <taxon>Dikarya</taxon>
        <taxon>Ascomycota</taxon>
        <taxon>Pezizomycotina</taxon>
        <taxon>Orbiliomycetes</taxon>
        <taxon>Orbiliales</taxon>
        <taxon>Orbiliaceae</taxon>
        <taxon>Dactylellina</taxon>
    </lineage>
</organism>
<evidence type="ECO:0000313" key="2">
    <source>
        <dbReference type="EMBL" id="EPS43395.1"/>
    </source>
</evidence>
<dbReference type="OrthoDB" id="5280041at2759"/>
<gene>
    <name evidence="2" type="ORF">H072_2647</name>
</gene>
<reference evidence="2 3" key="1">
    <citation type="journal article" date="2013" name="PLoS Genet.">
        <title>Genomic mechanisms accounting for the adaptation to parasitism in nematode-trapping fungi.</title>
        <authorList>
            <person name="Meerupati T."/>
            <person name="Andersson K.M."/>
            <person name="Friman E."/>
            <person name="Kumar D."/>
            <person name="Tunlid A."/>
            <person name="Ahren D."/>
        </authorList>
    </citation>
    <scope>NUCLEOTIDE SEQUENCE [LARGE SCALE GENOMIC DNA]</scope>
    <source>
        <strain evidence="2 3">CBS 200.50</strain>
    </source>
</reference>
<dbReference type="Pfam" id="PF12937">
    <property type="entry name" value="F-box-like"/>
    <property type="match status" value="1"/>
</dbReference>
<dbReference type="AlphaFoldDB" id="S8AKC7"/>
<reference evidence="3" key="2">
    <citation type="submission" date="2013-04" db="EMBL/GenBank/DDBJ databases">
        <title>Genomic mechanisms accounting for the adaptation to parasitism in nematode-trapping fungi.</title>
        <authorList>
            <person name="Ahren D.G."/>
        </authorList>
    </citation>
    <scope>NUCLEOTIDE SEQUENCE [LARGE SCALE GENOMIC DNA]</scope>
    <source>
        <strain evidence="3">CBS 200.50</strain>
    </source>
</reference>
<dbReference type="InterPro" id="IPR001810">
    <property type="entry name" value="F-box_dom"/>
</dbReference>
<feature type="domain" description="F-box" evidence="1">
    <location>
        <begin position="5"/>
        <end position="37"/>
    </location>
</feature>
<comment type="caution">
    <text evidence="2">The sequence shown here is derived from an EMBL/GenBank/DDBJ whole genome shotgun (WGS) entry which is preliminary data.</text>
</comment>
<accession>S8AKC7</accession>
<evidence type="ECO:0000313" key="3">
    <source>
        <dbReference type="Proteomes" id="UP000015100"/>
    </source>
</evidence>
<name>S8AKC7_DACHA</name>
<dbReference type="InterPro" id="IPR036047">
    <property type="entry name" value="F-box-like_dom_sf"/>
</dbReference>